<gene>
    <name evidence="1" type="ORF">SHKM778_60480</name>
</gene>
<dbReference type="EMBL" id="AP035768">
    <property type="protein sequence ID" value="BFO19660.1"/>
    <property type="molecule type" value="Genomic_DNA"/>
</dbReference>
<sequence>MTACRASFAVRTELRVPDTVQDDPAVPVADRSRVRLNVGANGDRTRAVRRTALGVLLGQLAGQRETFTRSREDVGIYVDQGEQVVELLVQMCHDRSLRGRRVRCVDRRPARVCAVFRV</sequence>
<dbReference type="AlphaFoldDB" id="A0AAT9HQS7"/>
<name>A0AAT9HQS7_9ACTN</name>
<reference evidence="1" key="1">
    <citation type="submission" date="2024-06" db="EMBL/GenBank/DDBJ databases">
        <authorList>
            <consortium name="consrtm"/>
            <person name="Uemura M."/>
            <person name="Terahara T."/>
        </authorList>
    </citation>
    <scope>NUCLEOTIDE SEQUENCE</scope>
    <source>
        <strain evidence="1">KM77-8</strain>
    </source>
</reference>
<accession>A0AAT9HQS7</accession>
<evidence type="ECO:0000313" key="1">
    <source>
        <dbReference type="EMBL" id="BFO19660.1"/>
    </source>
</evidence>
<proteinExistence type="predicted"/>
<reference evidence="1" key="2">
    <citation type="submission" date="2024-07" db="EMBL/GenBank/DDBJ databases">
        <title>Streptomyces haneummycinica sp. nov., a new antibiotic-producing actinobacterium isolated from marine sediment.</title>
        <authorList>
            <person name="Uemura M."/>
            <person name="Hamada M."/>
            <person name="Hirano S."/>
            <person name="Kobayashi K."/>
            <person name="Ohshiro T."/>
            <person name="Kobayashi T."/>
            <person name="Terahara T."/>
        </authorList>
    </citation>
    <scope>NUCLEOTIDE SEQUENCE</scope>
    <source>
        <strain evidence="1">KM77-8</strain>
    </source>
</reference>
<protein>
    <submittedName>
        <fullName evidence="1">Uncharacterized protein</fullName>
    </submittedName>
</protein>
<organism evidence="1">
    <name type="scientific">Streptomyces haneummycinicus</name>
    <dbReference type="NCBI Taxonomy" id="3074435"/>
    <lineage>
        <taxon>Bacteria</taxon>
        <taxon>Bacillati</taxon>
        <taxon>Actinomycetota</taxon>
        <taxon>Actinomycetes</taxon>
        <taxon>Kitasatosporales</taxon>
        <taxon>Streptomycetaceae</taxon>
        <taxon>Streptomyces</taxon>
    </lineage>
</organism>